<gene>
    <name evidence="1" type="ORF">G8770_17165</name>
</gene>
<evidence type="ECO:0000313" key="1">
    <source>
        <dbReference type="EMBL" id="NHO67281.1"/>
    </source>
</evidence>
<keyword evidence="2" id="KW-1185">Reference proteome</keyword>
<dbReference type="EMBL" id="JAAONZ010000015">
    <property type="protein sequence ID" value="NHO67281.1"/>
    <property type="molecule type" value="Genomic_DNA"/>
</dbReference>
<organism evidence="1 2">
    <name type="scientific">Pseudomaricurvus hydrocarbonicus</name>
    <dbReference type="NCBI Taxonomy" id="1470433"/>
    <lineage>
        <taxon>Bacteria</taxon>
        <taxon>Pseudomonadati</taxon>
        <taxon>Pseudomonadota</taxon>
        <taxon>Gammaproteobacteria</taxon>
        <taxon>Cellvibrionales</taxon>
        <taxon>Cellvibrionaceae</taxon>
        <taxon>Pseudomaricurvus</taxon>
    </lineage>
</organism>
<name>A0A9E5MN37_9GAMM</name>
<proteinExistence type="predicted"/>
<dbReference type="RefSeq" id="WP_167189691.1">
    <property type="nucleotide sequence ID" value="NZ_JAAONZ010000015.1"/>
</dbReference>
<evidence type="ECO:0000313" key="2">
    <source>
        <dbReference type="Proteomes" id="UP000787472"/>
    </source>
</evidence>
<comment type="caution">
    <text evidence="1">The sequence shown here is derived from an EMBL/GenBank/DDBJ whole genome shotgun (WGS) entry which is preliminary data.</text>
</comment>
<protein>
    <submittedName>
        <fullName evidence="1">Uncharacterized protein</fullName>
    </submittedName>
</protein>
<sequence length="47" mass="5335">MSAVADGKSLRLLQGLDAIDVTLIQKPEISKFELQHKARLPWLFEDL</sequence>
<dbReference type="AlphaFoldDB" id="A0A9E5MN37"/>
<reference evidence="1" key="1">
    <citation type="submission" date="2020-03" db="EMBL/GenBank/DDBJ databases">
        <authorList>
            <person name="Guo F."/>
        </authorList>
    </citation>
    <scope>NUCLEOTIDE SEQUENCE</scope>
    <source>
        <strain evidence="1">JCM 30134</strain>
    </source>
</reference>
<accession>A0A9E5MN37</accession>
<dbReference type="Proteomes" id="UP000787472">
    <property type="component" value="Unassembled WGS sequence"/>
</dbReference>